<name>A0A2P6QS37_ROSCH</name>
<organism evidence="2 3">
    <name type="scientific">Rosa chinensis</name>
    <name type="common">China rose</name>
    <dbReference type="NCBI Taxonomy" id="74649"/>
    <lineage>
        <taxon>Eukaryota</taxon>
        <taxon>Viridiplantae</taxon>
        <taxon>Streptophyta</taxon>
        <taxon>Embryophyta</taxon>
        <taxon>Tracheophyta</taxon>
        <taxon>Spermatophyta</taxon>
        <taxon>Magnoliopsida</taxon>
        <taxon>eudicotyledons</taxon>
        <taxon>Gunneridae</taxon>
        <taxon>Pentapetalae</taxon>
        <taxon>rosids</taxon>
        <taxon>fabids</taxon>
        <taxon>Rosales</taxon>
        <taxon>Rosaceae</taxon>
        <taxon>Rosoideae</taxon>
        <taxon>Rosoideae incertae sedis</taxon>
        <taxon>Rosa</taxon>
    </lineage>
</organism>
<feature type="chain" id="PRO_5015187678" evidence="1">
    <location>
        <begin position="19"/>
        <end position="68"/>
    </location>
</feature>
<evidence type="ECO:0000256" key="1">
    <source>
        <dbReference type="SAM" id="SignalP"/>
    </source>
</evidence>
<evidence type="ECO:0000313" key="3">
    <source>
        <dbReference type="Proteomes" id="UP000238479"/>
    </source>
</evidence>
<keyword evidence="3" id="KW-1185">Reference proteome</keyword>
<dbReference type="PANTHER" id="PTHR34970:SF5">
    <property type="entry name" value="PROTEIN, PUTATIVE-RELATED"/>
    <property type="match status" value="1"/>
</dbReference>
<reference evidence="2 3" key="1">
    <citation type="journal article" date="2018" name="Nat. Genet.">
        <title>The Rosa genome provides new insights in the design of modern roses.</title>
        <authorList>
            <person name="Bendahmane M."/>
        </authorList>
    </citation>
    <scope>NUCLEOTIDE SEQUENCE [LARGE SCALE GENOMIC DNA]</scope>
    <source>
        <strain evidence="3">cv. Old Blush</strain>
    </source>
</reference>
<accession>A0A2P6QS37</accession>
<dbReference type="Proteomes" id="UP000238479">
    <property type="component" value="Chromosome 4"/>
</dbReference>
<keyword evidence="1" id="KW-0732">Signal</keyword>
<dbReference type="PANTHER" id="PTHR34970">
    <property type="entry name" value="ABC TRANSPORTER A FAMILY PROTEIN"/>
    <property type="match status" value="1"/>
</dbReference>
<sequence>MMRARLLWFALGFSSTGAAISHLIWRDLIVDRTALSSDVMRKFAALESRIVNLEHSYQNPNPAAQAED</sequence>
<comment type="caution">
    <text evidence="2">The sequence shown here is derived from an EMBL/GenBank/DDBJ whole genome shotgun (WGS) entry which is preliminary data.</text>
</comment>
<evidence type="ECO:0000313" key="2">
    <source>
        <dbReference type="EMBL" id="PRQ36996.1"/>
    </source>
</evidence>
<dbReference type="STRING" id="74649.A0A2P6QS37"/>
<dbReference type="EMBL" id="PDCK01000042">
    <property type="protein sequence ID" value="PRQ36996.1"/>
    <property type="molecule type" value="Genomic_DNA"/>
</dbReference>
<gene>
    <name evidence="2" type="ORF">RchiOBHm_Chr4g0397691</name>
</gene>
<feature type="signal peptide" evidence="1">
    <location>
        <begin position="1"/>
        <end position="18"/>
    </location>
</feature>
<dbReference type="Gramene" id="PRQ36996">
    <property type="protein sequence ID" value="PRQ36996"/>
    <property type="gene ID" value="RchiOBHm_Chr4g0397691"/>
</dbReference>
<proteinExistence type="predicted"/>
<dbReference type="OMA" id="FIYKDLW"/>
<dbReference type="OrthoDB" id="1857675at2759"/>
<dbReference type="AlphaFoldDB" id="A0A2P6QS37"/>
<protein>
    <submittedName>
        <fullName evidence="2">Uncharacterized protein</fullName>
    </submittedName>
</protein>